<dbReference type="Pfam" id="PF14381">
    <property type="entry name" value="EDR1_CTR1_ARMC3_pept"/>
    <property type="match status" value="1"/>
</dbReference>
<protein>
    <recommendedName>
        <fullName evidence="2">EDR1/CTR1/ARMC3-like peptidase-like domain-containing protein</fullName>
    </recommendedName>
</protein>
<keyword evidence="1" id="KW-0677">Repeat</keyword>
<name>A0A1B6DW80_9HEMI</name>
<dbReference type="PANTHER" id="PTHR46618">
    <property type="entry name" value="ARMADILLO REPEAT-CONTAINING PROTEIN 3"/>
    <property type="match status" value="1"/>
</dbReference>
<evidence type="ECO:0000259" key="2">
    <source>
        <dbReference type="Pfam" id="PF14381"/>
    </source>
</evidence>
<organism evidence="3">
    <name type="scientific">Clastoptera arizonana</name>
    <name type="common">Arizona spittle bug</name>
    <dbReference type="NCBI Taxonomy" id="38151"/>
    <lineage>
        <taxon>Eukaryota</taxon>
        <taxon>Metazoa</taxon>
        <taxon>Ecdysozoa</taxon>
        <taxon>Arthropoda</taxon>
        <taxon>Hexapoda</taxon>
        <taxon>Insecta</taxon>
        <taxon>Pterygota</taxon>
        <taxon>Neoptera</taxon>
        <taxon>Paraneoptera</taxon>
        <taxon>Hemiptera</taxon>
        <taxon>Auchenorrhyncha</taxon>
        <taxon>Cercopoidea</taxon>
        <taxon>Clastopteridae</taxon>
        <taxon>Clastoptera</taxon>
    </lineage>
</organism>
<dbReference type="InterPro" id="IPR052441">
    <property type="entry name" value="Armadillo-Ser/Thr_Kinase"/>
</dbReference>
<sequence length="870" mass="98491">MVKTVKSISKTKYEDRNATSKVSFEAVNVEIKLPNTLVLLLSSDEDSVLVQVLSTLDKYAAKSQNNVEILHKANIVDKLIALLDYPQLCVKRFTIKLLSEMCFYDDVCENLLKDNVYVEKFMEYLKANADLVLKEFSASIIAQLTKHSEGYSQVIKYGNTDVLLTNLACSDPDILNNCLEIIKNLLSEPYGKNLFVQNKGFRFAPLINLLASEYPAIQNLSLDVLTALTAWASDDNLQEMFLNEGGIKNILETIQNYEMRDIHSKCLDVLSNVCENHLMLKALQSSGTRALLSYIDNIYDSELRVKALCTVLKLASTSIGRKMLLENEILDQIIPMVVLESMSLCVCQGLVHLIKDSWALGKVIEKGIIDMILTVIKQESRDWETREAAVFLLYEILCRDMHSCEQMVQNGKQEILIDILLDKKNNLPVAVARHLANILGLLSTNETIREKIVKPQLIGALLTCFKERQEDTILLRIAACEAINTLLCMSEARQYLHQVSGMQTIWESITKLKTTLPLFQVIANFVYFAVTADNVLASDLYQMGALKWLLENKALRNELPTWDLALQALFNNFLPLKFAYTGRLDLNDVTDTTFYITRVPIKRDRVMNGYFPILKDLLECTASPNKVVYFVNFEKPIKYTSDDLSNSTYITVNKSSINSTKSDNNSSRRNTSASVKTNDSIPFLNLMCDSYICEYLVRLKLQLQEMDIKFDELRKSIISNSPSVVDKTIVEVMSNIIGVFVCNQMSGPTTNIPCTNHILDLHLSELKLELESCLIPIGYLRVGLYLERALLFKVLADQVGLPSCLVRGEYGRSWVEVALPELSAMPRPLYPSKLLRPNFIVDLMKNPGKLIPINTDEANDYCKNYYSSKY</sequence>
<reference evidence="3" key="1">
    <citation type="submission" date="2015-12" db="EMBL/GenBank/DDBJ databases">
        <title>De novo transcriptome assembly of four potential Pierce s Disease insect vectors from Arizona vineyards.</title>
        <authorList>
            <person name="Tassone E.E."/>
        </authorList>
    </citation>
    <scope>NUCLEOTIDE SEQUENCE</scope>
</reference>
<dbReference type="SUPFAM" id="SSF48371">
    <property type="entry name" value="ARM repeat"/>
    <property type="match status" value="2"/>
</dbReference>
<proteinExistence type="predicted"/>
<gene>
    <name evidence="3" type="ORF">g.32929</name>
</gene>
<dbReference type="InterPro" id="IPR055164">
    <property type="entry name" value="EDR1/CTR1/ARMC3-like_pept-like"/>
</dbReference>
<evidence type="ECO:0000313" key="3">
    <source>
        <dbReference type="EMBL" id="JAS29944.1"/>
    </source>
</evidence>
<evidence type="ECO:0000256" key="1">
    <source>
        <dbReference type="ARBA" id="ARBA00022737"/>
    </source>
</evidence>
<dbReference type="EMBL" id="GEDC01007354">
    <property type="protein sequence ID" value="JAS29944.1"/>
    <property type="molecule type" value="Transcribed_RNA"/>
</dbReference>
<feature type="domain" description="EDR1/CTR1/ARMC3-like peptidase-like" evidence="2">
    <location>
        <begin position="704"/>
        <end position="851"/>
    </location>
</feature>
<dbReference type="PANTHER" id="PTHR46618:SF1">
    <property type="entry name" value="ARMADILLO REPEAT-CONTAINING PROTEIN 3"/>
    <property type="match status" value="1"/>
</dbReference>
<dbReference type="AlphaFoldDB" id="A0A1B6DW80"/>
<dbReference type="Gene3D" id="1.25.10.10">
    <property type="entry name" value="Leucine-rich Repeat Variant"/>
    <property type="match status" value="2"/>
</dbReference>
<accession>A0A1B6DW80</accession>
<dbReference type="InterPro" id="IPR016024">
    <property type="entry name" value="ARM-type_fold"/>
</dbReference>
<dbReference type="InterPro" id="IPR011989">
    <property type="entry name" value="ARM-like"/>
</dbReference>